<feature type="signal peptide" evidence="8">
    <location>
        <begin position="1"/>
        <end position="23"/>
    </location>
</feature>
<keyword evidence="2" id="KW-0813">Transport</keyword>
<gene>
    <name evidence="10" type="ORF">GCM10010324_35950</name>
</gene>
<evidence type="ECO:0000259" key="9">
    <source>
        <dbReference type="PROSITE" id="PS50850"/>
    </source>
</evidence>
<feature type="transmembrane region" description="Helical" evidence="7">
    <location>
        <begin position="232"/>
        <end position="252"/>
    </location>
</feature>
<keyword evidence="6" id="KW-0046">Antibiotic resistance</keyword>
<accession>A0ABQ2YKC8</accession>
<evidence type="ECO:0000313" key="10">
    <source>
        <dbReference type="EMBL" id="GGX87269.1"/>
    </source>
</evidence>
<comment type="caution">
    <text evidence="10">The sequence shown here is derived from an EMBL/GenBank/DDBJ whole genome shotgun (WGS) entry which is preliminary data.</text>
</comment>
<keyword evidence="3 7" id="KW-0812">Transmembrane</keyword>
<feature type="transmembrane region" description="Helical" evidence="7">
    <location>
        <begin position="160"/>
        <end position="182"/>
    </location>
</feature>
<dbReference type="EMBL" id="BMUT01000007">
    <property type="protein sequence ID" value="GGX87269.1"/>
    <property type="molecule type" value="Genomic_DNA"/>
</dbReference>
<evidence type="ECO:0000256" key="7">
    <source>
        <dbReference type="SAM" id="Phobius"/>
    </source>
</evidence>
<dbReference type="Pfam" id="PF07690">
    <property type="entry name" value="MFS_1"/>
    <property type="match status" value="1"/>
</dbReference>
<feature type="transmembrane region" description="Helical" evidence="7">
    <location>
        <begin position="273"/>
        <end position="292"/>
    </location>
</feature>
<dbReference type="PANTHER" id="PTHR42718">
    <property type="entry name" value="MAJOR FACILITATOR SUPERFAMILY MULTIDRUG TRANSPORTER MFSC"/>
    <property type="match status" value="1"/>
</dbReference>
<keyword evidence="11" id="KW-1185">Reference proteome</keyword>
<feature type="transmembrane region" description="Helical" evidence="7">
    <location>
        <begin position="133"/>
        <end position="154"/>
    </location>
</feature>
<feature type="transmembrane region" description="Helical" evidence="7">
    <location>
        <begin position="337"/>
        <end position="355"/>
    </location>
</feature>
<feature type="transmembrane region" description="Helical" evidence="7">
    <location>
        <begin position="102"/>
        <end position="121"/>
    </location>
</feature>
<comment type="subcellular location">
    <subcellularLocation>
        <location evidence="1">Cell membrane</location>
        <topology evidence="1">Multi-pass membrane protein</topology>
    </subcellularLocation>
</comment>
<evidence type="ECO:0000256" key="1">
    <source>
        <dbReference type="ARBA" id="ARBA00004651"/>
    </source>
</evidence>
<evidence type="ECO:0000256" key="2">
    <source>
        <dbReference type="ARBA" id="ARBA00022448"/>
    </source>
</evidence>
<feature type="domain" description="Major facilitator superfamily (MFS) profile" evidence="9">
    <location>
        <begin position="1"/>
        <end position="461"/>
    </location>
</feature>
<evidence type="ECO:0000313" key="11">
    <source>
        <dbReference type="Proteomes" id="UP000659223"/>
    </source>
</evidence>
<feature type="transmembrane region" description="Helical" evidence="7">
    <location>
        <begin position="304"/>
        <end position="325"/>
    </location>
</feature>
<dbReference type="InterPro" id="IPR036259">
    <property type="entry name" value="MFS_trans_sf"/>
</dbReference>
<dbReference type="SUPFAM" id="SSF103473">
    <property type="entry name" value="MFS general substrate transporter"/>
    <property type="match status" value="1"/>
</dbReference>
<dbReference type="Gene3D" id="1.20.1250.20">
    <property type="entry name" value="MFS general substrate transporter like domains"/>
    <property type="match status" value="1"/>
</dbReference>
<dbReference type="InterPro" id="IPR020846">
    <property type="entry name" value="MFS_dom"/>
</dbReference>
<name>A0ABQ2YKC8_9ACTN</name>
<feature type="transmembrane region" description="Helical" evidence="7">
    <location>
        <begin position="361"/>
        <end position="382"/>
    </location>
</feature>
<dbReference type="PANTHER" id="PTHR42718:SF9">
    <property type="entry name" value="MAJOR FACILITATOR SUPERFAMILY MULTIDRUG TRANSPORTER MFSC"/>
    <property type="match status" value="1"/>
</dbReference>
<sequence length="474" mass="46825">MRRVPGSPFVCHLALLCGALAIAAPTAAVPAFADALRTSPALTQWCAAGYQLTSGPLQLGAGHLADRYGARRVLPAALALFATTSLLAATAGHGPGLLTARLAQGAAGSVLSPVSLSLLIGLSPDENEERRAVGGWVATAATASCLGPLLGGLLTSALGWRAVFGALALLAVVTAACALTLLPGRTPHSPRPEGRLDSPEGRLDGVGIALCTATATMALIALTAPTAGAPPIAALTAVAAAGVLLAALLHRARHHQGFVLDSGLLRRPATRRALFVLLVLFCANSLFTYLTYFELTRAHALDALQAALVTLPAVAPAAFTGRWAARRTATPGAGPRLMRAGLLCIAAGLLAGGLGGGPAALWLPAGSCAVIGCGLGLANGAAMTTVAMGASGTTGATSAAATATTFAMLGSACGPALAGAATSAAAHLPATAPGTPAHLALCSAAPALALTAVALTRSHGTKDPAGWGPLPRRW</sequence>
<dbReference type="Proteomes" id="UP000659223">
    <property type="component" value="Unassembled WGS sequence"/>
</dbReference>
<evidence type="ECO:0000256" key="3">
    <source>
        <dbReference type="ARBA" id="ARBA00022692"/>
    </source>
</evidence>
<dbReference type="PROSITE" id="PS50850">
    <property type="entry name" value="MFS"/>
    <property type="match status" value="1"/>
</dbReference>
<feature type="chain" id="PRO_5045672040" description="Major facilitator superfamily (MFS) profile domain-containing protein" evidence="8">
    <location>
        <begin position="24"/>
        <end position="474"/>
    </location>
</feature>
<keyword evidence="4 7" id="KW-1133">Transmembrane helix</keyword>
<keyword evidence="5 7" id="KW-0472">Membrane</keyword>
<dbReference type="InterPro" id="IPR011701">
    <property type="entry name" value="MFS"/>
</dbReference>
<feature type="transmembrane region" description="Helical" evidence="7">
    <location>
        <begin position="203"/>
        <end position="226"/>
    </location>
</feature>
<organism evidence="10 11">
    <name type="scientific">Streptomyces hiroshimensis</name>
    <dbReference type="NCBI Taxonomy" id="66424"/>
    <lineage>
        <taxon>Bacteria</taxon>
        <taxon>Bacillati</taxon>
        <taxon>Actinomycetota</taxon>
        <taxon>Actinomycetes</taxon>
        <taxon>Kitasatosporales</taxon>
        <taxon>Streptomycetaceae</taxon>
        <taxon>Streptomyces</taxon>
    </lineage>
</organism>
<protein>
    <recommendedName>
        <fullName evidence="9">Major facilitator superfamily (MFS) profile domain-containing protein</fullName>
    </recommendedName>
</protein>
<evidence type="ECO:0000256" key="8">
    <source>
        <dbReference type="SAM" id="SignalP"/>
    </source>
</evidence>
<reference evidence="11" key="1">
    <citation type="journal article" date="2019" name="Int. J. Syst. Evol. Microbiol.">
        <title>The Global Catalogue of Microorganisms (GCM) 10K type strain sequencing project: providing services to taxonomists for standard genome sequencing and annotation.</title>
        <authorList>
            <consortium name="The Broad Institute Genomics Platform"/>
            <consortium name="The Broad Institute Genome Sequencing Center for Infectious Disease"/>
            <person name="Wu L."/>
            <person name="Ma J."/>
        </authorList>
    </citation>
    <scope>NUCLEOTIDE SEQUENCE [LARGE SCALE GENOMIC DNA]</scope>
    <source>
        <strain evidence="11">JCM 4586</strain>
    </source>
</reference>
<evidence type="ECO:0000256" key="4">
    <source>
        <dbReference type="ARBA" id="ARBA00022989"/>
    </source>
</evidence>
<evidence type="ECO:0000256" key="5">
    <source>
        <dbReference type="ARBA" id="ARBA00023136"/>
    </source>
</evidence>
<keyword evidence="8" id="KW-0732">Signal</keyword>
<evidence type="ECO:0000256" key="6">
    <source>
        <dbReference type="ARBA" id="ARBA00023251"/>
    </source>
</evidence>
<proteinExistence type="predicted"/>